<name>A0A250IVJ8_9BACT</name>
<evidence type="ECO:0008006" key="3">
    <source>
        <dbReference type="Google" id="ProtNLM"/>
    </source>
</evidence>
<dbReference type="AlphaFoldDB" id="A0A250IVJ8"/>
<dbReference type="KEGG" id="cfus:CYFUS_001163"/>
<dbReference type="RefSeq" id="WP_157758265.1">
    <property type="nucleotide sequence ID" value="NZ_CP022098.1"/>
</dbReference>
<evidence type="ECO:0000313" key="1">
    <source>
        <dbReference type="EMBL" id="ATB35749.1"/>
    </source>
</evidence>
<dbReference type="Gene3D" id="1.10.30.50">
    <property type="match status" value="1"/>
</dbReference>
<reference evidence="1 2" key="1">
    <citation type="submission" date="2017-06" db="EMBL/GenBank/DDBJ databases">
        <title>Sequencing and comparative analysis of myxobacterial genomes.</title>
        <authorList>
            <person name="Rupp O."/>
            <person name="Goesmann A."/>
            <person name="Sogaard-Andersen L."/>
        </authorList>
    </citation>
    <scope>NUCLEOTIDE SEQUENCE [LARGE SCALE GENOMIC DNA]</scope>
    <source>
        <strain evidence="1 2">DSM 52655</strain>
    </source>
</reference>
<proteinExistence type="predicted"/>
<evidence type="ECO:0000313" key="2">
    <source>
        <dbReference type="Proteomes" id="UP000217257"/>
    </source>
</evidence>
<protein>
    <recommendedName>
        <fullName evidence="3">HNH domain-containing protein</fullName>
    </recommendedName>
</protein>
<accession>A0A250IVJ8</accession>
<organism evidence="1 2">
    <name type="scientific">Cystobacter fuscus</name>
    <dbReference type="NCBI Taxonomy" id="43"/>
    <lineage>
        <taxon>Bacteria</taxon>
        <taxon>Pseudomonadati</taxon>
        <taxon>Myxococcota</taxon>
        <taxon>Myxococcia</taxon>
        <taxon>Myxococcales</taxon>
        <taxon>Cystobacterineae</taxon>
        <taxon>Archangiaceae</taxon>
        <taxon>Cystobacter</taxon>
    </lineage>
</organism>
<sequence length="301" mass="34493">MIRIPVTPLELVRLIDQEVPGWGERAAKQTQQVRKQKRFSGEGIWSEVKGIYMALQHHKCAYCERPMAEGEHANIEYDVEHFRPKSRVMPWPDEKTAKELRIRYKVRSGKPKGYPLLAHDPHNYVVTCKVCNSPLKADHFPIDGEPSDAGSDIAKLNAEEKPLLIFPLGMEDPSPDELITFEGILPVPTKRGGHDRKRAQVTIDFFRLHLRTELRDARAHLLVMLWEKLERAKSGTPEQRQRAREVLAAARGSHFPHSRCARAFLDLYERDPAKAKDYYLAAHELVVRKEPGLYGRGTPRS</sequence>
<gene>
    <name evidence="1" type="ORF">CYFUS_001163</name>
</gene>
<dbReference type="EMBL" id="CP022098">
    <property type="protein sequence ID" value="ATB35749.1"/>
    <property type="molecule type" value="Genomic_DNA"/>
</dbReference>
<dbReference type="Proteomes" id="UP000217257">
    <property type="component" value="Chromosome"/>
</dbReference>